<proteinExistence type="predicted"/>
<keyword evidence="1" id="KW-1133">Transmembrane helix</keyword>
<keyword evidence="1" id="KW-0812">Transmembrane</keyword>
<sequence length="150" mass="17406">MQPIVEHYCSQLTNLPEQQLMLSITIFTVLVNHFLFKLVFSKKKELQKLRKLTRSLKSCSAEQSELTKTKIASKSVEFELNSKQYIKNSILSMVKIIFLGLLTFVQITLIKKLCHIQVHELVATANLFFILVEIKREINVRNKISDLLNQ</sequence>
<accession>A0ABP1I9J9</accession>
<evidence type="ECO:0000256" key="1">
    <source>
        <dbReference type="SAM" id="Phobius"/>
    </source>
</evidence>
<gene>
    <name evidence="2" type="ORF">HINF_LOCUS22756</name>
</gene>
<dbReference type="Proteomes" id="UP001642409">
    <property type="component" value="Unassembled WGS sequence"/>
</dbReference>
<organism evidence="2 3">
    <name type="scientific">Hexamita inflata</name>
    <dbReference type="NCBI Taxonomy" id="28002"/>
    <lineage>
        <taxon>Eukaryota</taxon>
        <taxon>Metamonada</taxon>
        <taxon>Diplomonadida</taxon>
        <taxon>Hexamitidae</taxon>
        <taxon>Hexamitinae</taxon>
        <taxon>Hexamita</taxon>
    </lineage>
</organism>
<feature type="transmembrane region" description="Helical" evidence="1">
    <location>
        <begin position="90"/>
        <end position="110"/>
    </location>
</feature>
<protein>
    <submittedName>
        <fullName evidence="2">Hypothetical_protein</fullName>
    </submittedName>
</protein>
<keyword evidence="3" id="KW-1185">Reference proteome</keyword>
<dbReference type="EMBL" id="CAXDID020000064">
    <property type="protein sequence ID" value="CAL6011378.1"/>
    <property type="molecule type" value="Genomic_DNA"/>
</dbReference>
<name>A0ABP1I9J9_9EUKA</name>
<evidence type="ECO:0000313" key="2">
    <source>
        <dbReference type="EMBL" id="CAL6011378.1"/>
    </source>
</evidence>
<keyword evidence="1" id="KW-0472">Membrane</keyword>
<reference evidence="2 3" key="1">
    <citation type="submission" date="2024-07" db="EMBL/GenBank/DDBJ databases">
        <authorList>
            <person name="Akdeniz Z."/>
        </authorList>
    </citation>
    <scope>NUCLEOTIDE SEQUENCE [LARGE SCALE GENOMIC DNA]</scope>
</reference>
<evidence type="ECO:0000313" key="3">
    <source>
        <dbReference type="Proteomes" id="UP001642409"/>
    </source>
</evidence>
<feature type="transmembrane region" description="Helical" evidence="1">
    <location>
        <begin position="20"/>
        <end position="40"/>
    </location>
</feature>
<comment type="caution">
    <text evidence="2">The sequence shown here is derived from an EMBL/GenBank/DDBJ whole genome shotgun (WGS) entry which is preliminary data.</text>
</comment>
<feature type="transmembrane region" description="Helical" evidence="1">
    <location>
        <begin position="116"/>
        <end position="134"/>
    </location>
</feature>